<accession>A0A8J2KP12</accession>
<reference evidence="1" key="1">
    <citation type="submission" date="2021-06" db="EMBL/GenBank/DDBJ databases">
        <authorList>
            <person name="Hodson N. C."/>
            <person name="Mongue J. A."/>
            <person name="Jaron S. K."/>
        </authorList>
    </citation>
    <scope>NUCLEOTIDE SEQUENCE</scope>
</reference>
<sequence>CPECAVGLLEEGDHFCRLCHFRTTLGRDWCTARNELNKEFKRQRAELNRNFGANATRIGKRPCIDGAGAVGAGAVVGEDVVGEVPGGHGDDEILLQV</sequence>
<proteinExistence type="predicted"/>
<gene>
    <name evidence="1" type="ORF">AFUS01_LOCUS31743</name>
</gene>
<dbReference type="EMBL" id="CAJVCH010509985">
    <property type="protein sequence ID" value="CAG7821401.1"/>
    <property type="molecule type" value="Genomic_DNA"/>
</dbReference>
<dbReference type="Proteomes" id="UP000708208">
    <property type="component" value="Unassembled WGS sequence"/>
</dbReference>
<keyword evidence="2" id="KW-1185">Reference proteome</keyword>
<name>A0A8J2KP12_9HEXA</name>
<organism evidence="1 2">
    <name type="scientific">Allacma fusca</name>
    <dbReference type="NCBI Taxonomy" id="39272"/>
    <lineage>
        <taxon>Eukaryota</taxon>
        <taxon>Metazoa</taxon>
        <taxon>Ecdysozoa</taxon>
        <taxon>Arthropoda</taxon>
        <taxon>Hexapoda</taxon>
        <taxon>Collembola</taxon>
        <taxon>Symphypleona</taxon>
        <taxon>Sminthuridae</taxon>
        <taxon>Allacma</taxon>
    </lineage>
</organism>
<evidence type="ECO:0000313" key="2">
    <source>
        <dbReference type="Proteomes" id="UP000708208"/>
    </source>
</evidence>
<protein>
    <submittedName>
        <fullName evidence="1">Uncharacterized protein</fullName>
    </submittedName>
</protein>
<comment type="caution">
    <text evidence="1">The sequence shown here is derived from an EMBL/GenBank/DDBJ whole genome shotgun (WGS) entry which is preliminary data.</text>
</comment>
<feature type="non-terminal residue" evidence="1">
    <location>
        <position position="1"/>
    </location>
</feature>
<evidence type="ECO:0000313" key="1">
    <source>
        <dbReference type="EMBL" id="CAG7821401.1"/>
    </source>
</evidence>
<dbReference type="AlphaFoldDB" id="A0A8J2KP12"/>